<sequence>MGRFDLFIGIGIGALSVIAIVIIVTIIFCKCCLPSSQRYFVRSISHFGAIGNVEPKTYFKPPQHLNYIPIVHRLQQPPVITQDTISTSPRASVASGRLSILSEKLCRLSISSANSRPSVASDSILLHKHCETRLSHSYDDNDTKSLKKYNTRRESKQSNKVRLSYTDCPSSINNTKNDDSINGSGLVTKSIRFKLFPNSDTVEQFIANDMVTSVEFNQSTTTKSQLRKTNSATQQVTNSRQSLLRSPSARYTIPKFPVRQKSSTISPRVSVAEWNSRDTSLLSPPEKDIINQRSKSFNSNGNILTIKQMNTESTLRGALGAVSPDMYMQRSRVGFLDEDTPIFEENLKKLRLRIQYDDQGNDLIVNIIEAQGLPTLENKEFANPYVKLYLRPPVDQKLRQTSIQRQTINPCWNEYFKFYIDTADQLKSKTLFLYIYNYEHNSRAEFIGEIQIKLTQSKTNGNDLWCQITKQKSVS</sequence>
<dbReference type="InterPro" id="IPR000008">
    <property type="entry name" value="C2_dom"/>
</dbReference>
<dbReference type="AlphaFoldDB" id="A0A8S2L7A2"/>
<gene>
    <name evidence="5" type="ORF">OVA965_LOCUS20052</name>
    <name evidence="6" type="ORF">TMI583_LOCUS20315</name>
</gene>
<dbReference type="InterPro" id="IPR001565">
    <property type="entry name" value="Synaptotagmin"/>
</dbReference>
<dbReference type="GO" id="GO:0030276">
    <property type="term" value="F:clathrin binding"/>
    <property type="evidence" value="ECO:0007669"/>
    <property type="project" value="TreeGrafter"/>
</dbReference>
<dbReference type="Proteomes" id="UP000677228">
    <property type="component" value="Unassembled WGS sequence"/>
</dbReference>
<name>A0A8S2L7A2_9BILA</name>
<evidence type="ECO:0000313" key="5">
    <source>
        <dbReference type="EMBL" id="CAF1118218.1"/>
    </source>
</evidence>
<dbReference type="EMBL" id="CAJOBA010016072">
    <property type="protein sequence ID" value="CAF3890059.1"/>
    <property type="molecule type" value="Genomic_DNA"/>
</dbReference>
<keyword evidence="3" id="KW-0812">Transmembrane</keyword>
<dbReference type="GO" id="GO:0005544">
    <property type="term" value="F:calcium-dependent phospholipid binding"/>
    <property type="evidence" value="ECO:0007669"/>
    <property type="project" value="TreeGrafter"/>
</dbReference>
<dbReference type="PANTHER" id="PTHR10024:SF374">
    <property type="entry name" value="C2 DOMAIN-CONTAINING PROTEIN"/>
    <property type="match status" value="1"/>
</dbReference>
<dbReference type="GO" id="GO:0005509">
    <property type="term" value="F:calcium ion binding"/>
    <property type="evidence" value="ECO:0007669"/>
    <property type="project" value="TreeGrafter"/>
</dbReference>
<evidence type="ECO:0000313" key="6">
    <source>
        <dbReference type="EMBL" id="CAF3890059.1"/>
    </source>
</evidence>
<organism evidence="6 7">
    <name type="scientific">Didymodactylos carnosus</name>
    <dbReference type="NCBI Taxonomy" id="1234261"/>
    <lineage>
        <taxon>Eukaryota</taxon>
        <taxon>Metazoa</taxon>
        <taxon>Spiralia</taxon>
        <taxon>Gnathifera</taxon>
        <taxon>Rotifera</taxon>
        <taxon>Eurotatoria</taxon>
        <taxon>Bdelloidea</taxon>
        <taxon>Philodinida</taxon>
        <taxon>Philodinidae</taxon>
        <taxon>Didymodactylos</taxon>
    </lineage>
</organism>
<dbReference type="InterPro" id="IPR035892">
    <property type="entry name" value="C2_domain_sf"/>
</dbReference>
<reference evidence="6" key="1">
    <citation type="submission" date="2021-02" db="EMBL/GenBank/DDBJ databases">
        <authorList>
            <person name="Nowell W R."/>
        </authorList>
    </citation>
    <scope>NUCLEOTIDE SEQUENCE</scope>
</reference>
<evidence type="ECO:0000259" key="4">
    <source>
        <dbReference type="PROSITE" id="PS50004"/>
    </source>
</evidence>
<dbReference type="GO" id="GO:0000149">
    <property type="term" value="F:SNARE binding"/>
    <property type="evidence" value="ECO:0007669"/>
    <property type="project" value="TreeGrafter"/>
</dbReference>
<dbReference type="PRINTS" id="PR00399">
    <property type="entry name" value="SYNAPTOTAGMN"/>
</dbReference>
<dbReference type="PANTHER" id="PTHR10024">
    <property type="entry name" value="SYNAPTOTAGMIN"/>
    <property type="match status" value="1"/>
</dbReference>
<protein>
    <recommendedName>
        <fullName evidence="4">C2 domain-containing protein</fullName>
    </recommendedName>
</protein>
<dbReference type="Proteomes" id="UP000682733">
    <property type="component" value="Unassembled WGS sequence"/>
</dbReference>
<dbReference type="Pfam" id="PF00168">
    <property type="entry name" value="C2"/>
    <property type="match status" value="1"/>
</dbReference>
<feature type="region of interest" description="Disordered" evidence="2">
    <location>
        <begin position="141"/>
        <end position="169"/>
    </location>
</feature>
<accession>A0A8S2L7A2</accession>
<dbReference type="GO" id="GO:0001786">
    <property type="term" value="F:phosphatidylserine binding"/>
    <property type="evidence" value="ECO:0007669"/>
    <property type="project" value="TreeGrafter"/>
</dbReference>
<dbReference type="PROSITE" id="PS50004">
    <property type="entry name" value="C2"/>
    <property type="match status" value="1"/>
</dbReference>
<evidence type="ECO:0000256" key="1">
    <source>
        <dbReference type="ARBA" id="ARBA00022737"/>
    </source>
</evidence>
<dbReference type="GO" id="GO:0070382">
    <property type="term" value="C:exocytic vesicle"/>
    <property type="evidence" value="ECO:0007669"/>
    <property type="project" value="TreeGrafter"/>
</dbReference>
<dbReference type="SUPFAM" id="SSF49562">
    <property type="entry name" value="C2 domain (Calcium/lipid-binding domain, CaLB)"/>
    <property type="match status" value="1"/>
</dbReference>
<evidence type="ECO:0000256" key="3">
    <source>
        <dbReference type="SAM" id="Phobius"/>
    </source>
</evidence>
<keyword evidence="3" id="KW-0472">Membrane</keyword>
<evidence type="ECO:0000256" key="2">
    <source>
        <dbReference type="SAM" id="MobiDB-lite"/>
    </source>
</evidence>
<keyword evidence="1" id="KW-0677">Repeat</keyword>
<keyword evidence="3" id="KW-1133">Transmembrane helix</keyword>
<proteinExistence type="predicted"/>
<feature type="transmembrane region" description="Helical" evidence="3">
    <location>
        <begin position="7"/>
        <end position="28"/>
    </location>
</feature>
<dbReference type="EMBL" id="CAJNOK010010531">
    <property type="protein sequence ID" value="CAF1118218.1"/>
    <property type="molecule type" value="Genomic_DNA"/>
</dbReference>
<dbReference type="GO" id="GO:0017156">
    <property type="term" value="P:calcium-ion regulated exocytosis"/>
    <property type="evidence" value="ECO:0007669"/>
    <property type="project" value="TreeGrafter"/>
</dbReference>
<feature type="domain" description="C2" evidence="4">
    <location>
        <begin position="346"/>
        <end position="466"/>
    </location>
</feature>
<comment type="caution">
    <text evidence="6">The sequence shown here is derived from an EMBL/GenBank/DDBJ whole genome shotgun (WGS) entry which is preliminary data.</text>
</comment>
<dbReference type="SMART" id="SM00239">
    <property type="entry name" value="C2"/>
    <property type="match status" value="1"/>
</dbReference>
<dbReference type="GO" id="GO:0005886">
    <property type="term" value="C:plasma membrane"/>
    <property type="evidence" value="ECO:0007669"/>
    <property type="project" value="TreeGrafter"/>
</dbReference>
<evidence type="ECO:0000313" key="7">
    <source>
        <dbReference type="Proteomes" id="UP000682733"/>
    </source>
</evidence>
<feature type="compositionally biased region" description="Basic and acidic residues" evidence="2">
    <location>
        <begin position="141"/>
        <end position="157"/>
    </location>
</feature>
<dbReference type="Gene3D" id="2.60.40.150">
    <property type="entry name" value="C2 domain"/>
    <property type="match status" value="1"/>
</dbReference>